<dbReference type="PANTHER" id="PTHR34203">
    <property type="entry name" value="METHYLTRANSFERASE, FKBM FAMILY PROTEIN"/>
    <property type="match status" value="1"/>
</dbReference>
<evidence type="ECO:0000313" key="3">
    <source>
        <dbReference type="Proteomes" id="UP000292781"/>
    </source>
</evidence>
<name>A0A4Q9VTT8_9HYPH</name>
<comment type="caution">
    <text evidence="2">The sequence shown here is derived from an EMBL/GenBank/DDBJ whole genome shotgun (WGS) entry which is preliminary data.</text>
</comment>
<protein>
    <submittedName>
        <fullName evidence="2">FkbM family methyltransferase</fullName>
    </submittedName>
</protein>
<dbReference type="EMBL" id="SJFN01000007">
    <property type="protein sequence ID" value="TBW39538.1"/>
    <property type="molecule type" value="Genomic_DNA"/>
</dbReference>
<evidence type="ECO:0000259" key="1">
    <source>
        <dbReference type="Pfam" id="PF05050"/>
    </source>
</evidence>
<dbReference type="Pfam" id="PF05050">
    <property type="entry name" value="Methyltransf_21"/>
    <property type="match status" value="1"/>
</dbReference>
<dbReference type="Gene3D" id="3.40.50.150">
    <property type="entry name" value="Vaccinia Virus protein VP39"/>
    <property type="match status" value="1"/>
</dbReference>
<dbReference type="AlphaFoldDB" id="A0A4Q9VTT8"/>
<keyword evidence="3" id="KW-1185">Reference proteome</keyword>
<keyword evidence="2" id="KW-0489">Methyltransferase</keyword>
<dbReference type="RefSeq" id="WP_131307454.1">
    <property type="nucleotide sequence ID" value="NZ_SJFN01000007.1"/>
</dbReference>
<dbReference type="SUPFAM" id="SSF53335">
    <property type="entry name" value="S-adenosyl-L-methionine-dependent methyltransferases"/>
    <property type="match status" value="1"/>
</dbReference>
<dbReference type="InterPro" id="IPR052514">
    <property type="entry name" value="SAM-dependent_MTase"/>
</dbReference>
<gene>
    <name evidence="2" type="ORF">EYW49_06630</name>
</gene>
<dbReference type="PANTHER" id="PTHR34203:SF15">
    <property type="entry name" value="SLL1173 PROTEIN"/>
    <property type="match status" value="1"/>
</dbReference>
<organism evidence="2 3">
    <name type="scientific">Siculibacillus lacustris</name>
    <dbReference type="NCBI Taxonomy" id="1549641"/>
    <lineage>
        <taxon>Bacteria</taxon>
        <taxon>Pseudomonadati</taxon>
        <taxon>Pseudomonadota</taxon>
        <taxon>Alphaproteobacteria</taxon>
        <taxon>Hyphomicrobiales</taxon>
        <taxon>Ancalomicrobiaceae</taxon>
        <taxon>Siculibacillus</taxon>
    </lineage>
</organism>
<proteinExistence type="predicted"/>
<dbReference type="GO" id="GO:0032259">
    <property type="term" value="P:methylation"/>
    <property type="evidence" value="ECO:0007669"/>
    <property type="project" value="UniProtKB-KW"/>
</dbReference>
<reference evidence="2 3" key="1">
    <citation type="submission" date="2019-02" db="EMBL/GenBank/DDBJ databases">
        <title>Siculibacillus lacustris gen. nov., sp. nov., a new rosette-forming bacterium isolated from a freshwater crater lake (Lake St. Ana, Romania).</title>
        <authorList>
            <person name="Felfoldi T."/>
            <person name="Marton Z."/>
            <person name="Szabo A."/>
            <person name="Mentes A."/>
            <person name="Boka K."/>
            <person name="Marialigeti K."/>
            <person name="Mathe I."/>
            <person name="Koncz M."/>
            <person name="Schumann P."/>
            <person name="Toth E."/>
        </authorList>
    </citation>
    <scope>NUCLEOTIDE SEQUENCE [LARGE SCALE GENOMIC DNA]</scope>
    <source>
        <strain evidence="2 3">SA-279</strain>
    </source>
</reference>
<dbReference type="InterPro" id="IPR029063">
    <property type="entry name" value="SAM-dependent_MTases_sf"/>
</dbReference>
<dbReference type="GO" id="GO:0008168">
    <property type="term" value="F:methyltransferase activity"/>
    <property type="evidence" value="ECO:0007669"/>
    <property type="project" value="UniProtKB-KW"/>
</dbReference>
<keyword evidence="2" id="KW-0808">Transferase</keyword>
<dbReference type="Proteomes" id="UP000292781">
    <property type="component" value="Unassembled WGS sequence"/>
</dbReference>
<feature type="domain" description="Methyltransferase FkbM" evidence="1">
    <location>
        <begin position="99"/>
        <end position="266"/>
    </location>
</feature>
<dbReference type="NCBIfam" id="TIGR01444">
    <property type="entry name" value="fkbM_fam"/>
    <property type="match status" value="1"/>
</dbReference>
<dbReference type="OrthoDB" id="9814604at2"/>
<evidence type="ECO:0000313" key="2">
    <source>
        <dbReference type="EMBL" id="TBW39538.1"/>
    </source>
</evidence>
<dbReference type="InterPro" id="IPR006342">
    <property type="entry name" value="FkbM_mtfrase"/>
</dbReference>
<sequence length="307" mass="33188">MSETEVLALLTDLKREVADIKVALATSQRTLREVRDLVGPFGVAMPDGSMLVQTLYGIKYLIDPLDLIIGPQLIVYRQWEADLSAMTWAHAHKDMVFVDVGANFGYFTCLLGSRIGRTGSGRVYAVEPNPACIELLRKNVAINWSMAPITIHPCAVGAASTQLDLVVPKNRSANGALVGRRPAPIAATDAVYTVAVEPLDDLLPEGEVVDLIKIDVEGHEWAVLAGARKVVARSPGLRIIMEWAPLQMTSAGYTADDMVSLFDELGLDAYRQTPGFRLAEPSGTPLDRAALGALSYDNIVLAPRPRG</sequence>
<accession>A0A4Q9VTT8</accession>